<protein>
    <submittedName>
        <fullName evidence="4">Nucleoside-diphosphate-sugar epimerase</fullName>
    </submittedName>
</protein>
<proteinExistence type="inferred from homology"/>
<evidence type="ECO:0000256" key="1">
    <source>
        <dbReference type="ARBA" id="ARBA00005125"/>
    </source>
</evidence>
<evidence type="ECO:0000313" key="5">
    <source>
        <dbReference type="Proteomes" id="UP001238496"/>
    </source>
</evidence>
<reference evidence="4 5" key="1">
    <citation type="submission" date="2023-07" db="EMBL/GenBank/DDBJ databases">
        <title>Genomic Encyclopedia of Type Strains, Phase IV (KMG-IV): sequencing the most valuable type-strain genomes for metagenomic binning, comparative biology and taxonomic classification.</title>
        <authorList>
            <person name="Goeker M."/>
        </authorList>
    </citation>
    <scope>NUCLEOTIDE SEQUENCE [LARGE SCALE GENOMIC DNA]</scope>
    <source>
        <strain evidence="4 5">DSM 1111</strain>
    </source>
</reference>
<dbReference type="Gene3D" id="3.40.50.720">
    <property type="entry name" value="NAD(P)-binding Rossmann-like Domain"/>
    <property type="match status" value="1"/>
</dbReference>
<comment type="caution">
    <text evidence="4">The sequence shown here is derived from an EMBL/GenBank/DDBJ whole genome shotgun (WGS) entry which is preliminary data.</text>
</comment>
<organism evidence="4 5">
    <name type="scientific">Peteryoungia aggregata LMG 23059</name>
    <dbReference type="NCBI Taxonomy" id="1368425"/>
    <lineage>
        <taxon>Bacteria</taxon>
        <taxon>Pseudomonadati</taxon>
        <taxon>Pseudomonadota</taxon>
        <taxon>Alphaproteobacteria</taxon>
        <taxon>Hyphomicrobiales</taxon>
        <taxon>Rhizobiaceae</taxon>
        <taxon>Peteryoungia</taxon>
    </lineage>
</organism>
<accession>A0ABU0GED1</accession>
<evidence type="ECO:0000256" key="2">
    <source>
        <dbReference type="ARBA" id="ARBA00007637"/>
    </source>
</evidence>
<dbReference type="Proteomes" id="UP001238496">
    <property type="component" value="Unassembled WGS sequence"/>
</dbReference>
<dbReference type="InterPro" id="IPR001509">
    <property type="entry name" value="Epimerase_deHydtase"/>
</dbReference>
<dbReference type="InterPro" id="IPR036291">
    <property type="entry name" value="NAD(P)-bd_dom_sf"/>
</dbReference>
<comment type="similarity">
    <text evidence="2">Belongs to the NAD(P)-dependent epimerase/dehydratase family.</text>
</comment>
<dbReference type="EMBL" id="JAUSUW010000018">
    <property type="protein sequence ID" value="MDQ0423294.1"/>
    <property type="molecule type" value="Genomic_DNA"/>
</dbReference>
<comment type="pathway">
    <text evidence="1">Bacterial outer membrane biogenesis; LPS O-antigen biosynthesis.</text>
</comment>
<name>A0ABU0GED1_9HYPH</name>
<feature type="domain" description="NAD-dependent epimerase/dehydratase" evidence="3">
    <location>
        <begin position="29"/>
        <end position="203"/>
    </location>
</feature>
<gene>
    <name evidence="4" type="ORF">J2045_004346</name>
</gene>
<evidence type="ECO:0000313" key="4">
    <source>
        <dbReference type="EMBL" id="MDQ0423294.1"/>
    </source>
</evidence>
<dbReference type="PANTHER" id="PTHR43000">
    <property type="entry name" value="DTDP-D-GLUCOSE 4,6-DEHYDRATASE-RELATED"/>
    <property type="match status" value="1"/>
</dbReference>
<keyword evidence="5" id="KW-1185">Reference proteome</keyword>
<dbReference type="SUPFAM" id="SSF51735">
    <property type="entry name" value="NAD(P)-binding Rossmann-fold domains"/>
    <property type="match status" value="1"/>
</dbReference>
<dbReference type="Pfam" id="PF01370">
    <property type="entry name" value="Epimerase"/>
    <property type="match status" value="1"/>
</dbReference>
<evidence type="ECO:0000259" key="3">
    <source>
        <dbReference type="Pfam" id="PF01370"/>
    </source>
</evidence>
<sequence length="282" mass="31117">MEELHRRAHPCIGVSQTYREGLVRIPTYTTEMNWDPLLDGVEVIVHLAARVHVMNDRSSEPLREFRQSNVEASLHLARSAARCGVRRFVFVSTIKVNGERTELGCPFKADASPNPEGPYAISKMEAEKALLELARDTGLEIVIIRPTLVYGPGVKGNIATLAKLGKLGLPSPLGLIQNRRSLLHVSNLCDLLLIASEHPNAANQVFLAADGNSVSTEQILQELGWTKAPRWLCKLASSILKSRLFENNAALEKIIGNLEADIGDTTEKLGWKPNKYALQKIN</sequence>